<dbReference type="HAMAP" id="MF_00214">
    <property type="entry name" value="AroD"/>
    <property type="match status" value="1"/>
</dbReference>
<dbReference type="Pfam" id="PF01535">
    <property type="entry name" value="PPR"/>
    <property type="match status" value="2"/>
</dbReference>
<name>A0A4V3WPW7_CAMSN</name>
<protein>
    <recommendedName>
        <fullName evidence="3">Shikimate dehydrogenase substrate binding N-terminal domain-containing protein</fullName>
    </recommendedName>
</protein>
<sequence length="1569" mass="170539">MATPRRWKQGSPSARDSFSIYSSHEPTLVGQAGLKKPPWAWYSMADCRLGCGLRPGKLESLWLAARFTTASALVEVQSEKASAAANIPAATALAVAQKGVVAPNTPVATTLVKAQERTKVAKFHTQSAKGTLKGEDDNFKRKILKESCFSKDFITVVSQVAPVVAGGGVKMESEGMRKNSTLICVPLMADSVDQMLIYMNKAKLNGADLVEVRLDSLKSFNPPLDIETLIKRCPLPTLFTYRPKWEGGMYDGDESSRLEVLQLAMELGADYIDVELQVIHEFNSSMHGKKPAKCKLIVSSHNYENTPSVEDLGNLVVKIQATGADIVKIATTALDITDAARVFQITVHSQVRGVPIIAMVMGERGLMARILCPKFGGYLTFGTLESGIVSAPGQPTMDDLVNLYNIRQIGPDTKVFGIIGKPVGHSKSPILYNEAFKKVGFNGVYLHLLVDDVANFLQTYSSTDFAGFSCTIPHKEAALKCCDEVDPVAKVIDDLIVLQHSFDEFDPSIGAVNCIVRKSDGKFFGCNTDYVGAITAIEDALGGLQHVNGMVVSPLAGKLFVVIGAGGAGKALAYGAKAKGAKVVIANRTYVLIYPFFSMQERAKEIADTIGGDALSLADLSNFHPEDGMILANTTSIGMQPKVDETPVPKQALKSYALVFDAVYTPKITRLLREAEESGAKIVTGVEMFIGQAYEQFESTKGAVWENHGKILIKKVCLANFLGIADYVFRFSLISKLIHLCNGTCITSKIKALGRLGRIACARKLFDEMPCRDSVAWNAMLSSYSQLGLYREAVLLFHHMRDSGTKPDSFSFTATLSACAGTFELLYGEKIHAQVIVLGYNSSLPVNNSLIDMYGKCLSPSSANRVFEEMGTQNDVSWCSILFAYTNAGQFDIACGVFDTMPKRVDIAWNTMIAGYAQCGKIESCFDLFRRMLESCCGPDQWTLSALMNACAKSEECFHGFMMHAFVVKSGWSSAVEANNSILSFYAKVGCQEDVVKVYESIGTLSQVSWNAIIDAHMKIGDTHKAFIVFQQAPEKNIVSWTSMITGYARNGLEEQALSFFVDMMRDGLKPDGFTFGAFLHACSNLATLKHGKMVHGCVIHYGFHAYTYVGNGLINMYAKCGDIGGSNQAFNGIIDKDLVSWNALLIAFGLHGQASQALQLYEEMGECGLRPDKVTFIGLLMTCSHSGLVEKGRALFESMSSVYGLFPEMDHVACVVDMLGRGGYLEEARELANKYLGTDRASIRSREALFGACFAHADTEMGTQLGGDLKLLEPRNEMSYVLLSNLYCASGQWKEAEVVRKAMIDQGVKKMPGCSWIEVKNKVPIIAMVMGERGLMARIICPEFGGYLTFGTLESGIVSAPGQPTIDDLVNLYNFRQIGPDRNTKAFGIIGKPVGHSKSPILYNEAFKKVVVTIPHKKAALKCCDEVDPVAKVIDDLIVLQRSFDEFDPVKMKSGGKFFGCSTDYIGAITAIEDALGASQHVSGTVVSSLAGKLLVIGADGAGKALAYGTKAKGAKVVLNLGQLQMHANAFVNETGISMLGYSFINREIHIICSVETVKMFVCTIVRE</sequence>
<dbReference type="CDD" id="cd00502">
    <property type="entry name" value="DHQase_I"/>
    <property type="match status" value="1"/>
</dbReference>
<dbReference type="FunFam" id="3.40.50.720:FF:000172">
    <property type="entry name" value="Bifunctional 3-dehydroquinate dehydratase/shikimate dehydrogenase, chloroplastic"/>
    <property type="match status" value="1"/>
</dbReference>
<dbReference type="InterPro" id="IPR013785">
    <property type="entry name" value="Aldolase_TIM"/>
</dbReference>
<gene>
    <name evidence="4" type="ORF">TEA_011603</name>
</gene>
<dbReference type="FunFam" id="1.25.40.10:FF:001093">
    <property type="entry name" value="Pentatricopeptide repeat-containing protein At2g34400"/>
    <property type="match status" value="1"/>
</dbReference>
<dbReference type="Pfam" id="PF13041">
    <property type="entry name" value="PPR_2"/>
    <property type="match status" value="4"/>
</dbReference>
<dbReference type="CDD" id="cd01065">
    <property type="entry name" value="NAD_bind_Shikimate_DH"/>
    <property type="match status" value="1"/>
</dbReference>
<feature type="repeat" description="PPR" evidence="2">
    <location>
        <begin position="1037"/>
        <end position="1071"/>
    </location>
</feature>
<dbReference type="Gene3D" id="3.40.50.720">
    <property type="entry name" value="NAD(P)-binding Rossmann-like Domain"/>
    <property type="match status" value="1"/>
</dbReference>
<dbReference type="Gene3D" id="1.25.40.10">
    <property type="entry name" value="Tetratricopeptide repeat domain"/>
    <property type="match status" value="4"/>
</dbReference>
<dbReference type="InterPro" id="IPR046848">
    <property type="entry name" value="E_motif"/>
</dbReference>
<dbReference type="InterPro" id="IPR022893">
    <property type="entry name" value="Shikimate_DH_fam"/>
</dbReference>
<evidence type="ECO:0000313" key="5">
    <source>
        <dbReference type="Proteomes" id="UP000306102"/>
    </source>
</evidence>
<reference evidence="4 5" key="1">
    <citation type="journal article" date="2018" name="Proc. Natl. Acad. Sci. U.S.A.">
        <title>Draft genome sequence of Camellia sinensis var. sinensis provides insights into the evolution of the tea genome and tea quality.</title>
        <authorList>
            <person name="Wei C."/>
            <person name="Yang H."/>
            <person name="Wang S."/>
            <person name="Zhao J."/>
            <person name="Liu C."/>
            <person name="Gao L."/>
            <person name="Xia E."/>
            <person name="Lu Y."/>
            <person name="Tai Y."/>
            <person name="She G."/>
            <person name="Sun J."/>
            <person name="Cao H."/>
            <person name="Tong W."/>
            <person name="Gao Q."/>
            <person name="Li Y."/>
            <person name="Deng W."/>
            <person name="Jiang X."/>
            <person name="Wang W."/>
            <person name="Chen Q."/>
            <person name="Zhang S."/>
            <person name="Li H."/>
            <person name="Wu J."/>
            <person name="Wang P."/>
            <person name="Li P."/>
            <person name="Shi C."/>
            <person name="Zheng F."/>
            <person name="Jian J."/>
            <person name="Huang B."/>
            <person name="Shan D."/>
            <person name="Shi M."/>
            <person name="Fang C."/>
            <person name="Yue Y."/>
            <person name="Li F."/>
            <person name="Li D."/>
            <person name="Wei S."/>
            <person name="Han B."/>
            <person name="Jiang C."/>
            <person name="Yin Y."/>
            <person name="Xia T."/>
            <person name="Zhang Z."/>
            <person name="Bennetzen J.L."/>
            <person name="Zhao S."/>
            <person name="Wan X."/>
        </authorList>
    </citation>
    <scope>NUCLEOTIDE SEQUENCE [LARGE SCALE GENOMIC DNA]</scope>
    <source>
        <strain evidence="5">cv. Shuchazao</strain>
        <tissue evidence="4">Leaf</tissue>
    </source>
</reference>
<dbReference type="InterPro" id="IPR001381">
    <property type="entry name" value="DHquinase_I"/>
</dbReference>
<dbReference type="Proteomes" id="UP000306102">
    <property type="component" value="Unassembled WGS sequence"/>
</dbReference>
<dbReference type="GO" id="GO:0003855">
    <property type="term" value="F:3-dehydroquinate dehydratase activity"/>
    <property type="evidence" value="ECO:0007669"/>
    <property type="project" value="InterPro"/>
</dbReference>
<feature type="repeat" description="PPR" evidence="2">
    <location>
        <begin position="1138"/>
        <end position="1172"/>
    </location>
</feature>
<dbReference type="Pfam" id="PF08501">
    <property type="entry name" value="Shikimate_dh_N"/>
    <property type="match status" value="1"/>
</dbReference>
<dbReference type="InterPro" id="IPR036291">
    <property type="entry name" value="NAD(P)-bd_dom_sf"/>
</dbReference>
<dbReference type="Gene3D" id="3.40.50.10860">
    <property type="entry name" value="Leucine Dehydrogenase, chain A, domain 1"/>
    <property type="match status" value="3"/>
</dbReference>
<dbReference type="GO" id="GO:0019632">
    <property type="term" value="P:shikimate metabolic process"/>
    <property type="evidence" value="ECO:0007669"/>
    <property type="project" value="TreeGrafter"/>
</dbReference>
<evidence type="ECO:0000259" key="3">
    <source>
        <dbReference type="Pfam" id="PF08501"/>
    </source>
</evidence>
<dbReference type="InterPro" id="IPR011990">
    <property type="entry name" value="TPR-like_helical_dom_sf"/>
</dbReference>
<evidence type="ECO:0000313" key="4">
    <source>
        <dbReference type="EMBL" id="THG17987.1"/>
    </source>
</evidence>
<dbReference type="NCBIfam" id="TIGR01093">
    <property type="entry name" value="aroD"/>
    <property type="match status" value="1"/>
</dbReference>
<dbReference type="FunFam" id="1.25.40.10:FF:000441">
    <property type="entry name" value="Pentatricopeptide repeat-containing protein mitochondrial"/>
    <property type="match status" value="1"/>
</dbReference>
<organism evidence="4 5">
    <name type="scientific">Camellia sinensis var. sinensis</name>
    <name type="common">China tea</name>
    <dbReference type="NCBI Taxonomy" id="542762"/>
    <lineage>
        <taxon>Eukaryota</taxon>
        <taxon>Viridiplantae</taxon>
        <taxon>Streptophyta</taxon>
        <taxon>Embryophyta</taxon>
        <taxon>Tracheophyta</taxon>
        <taxon>Spermatophyta</taxon>
        <taxon>Magnoliopsida</taxon>
        <taxon>eudicotyledons</taxon>
        <taxon>Gunneridae</taxon>
        <taxon>Pentapetalae</taxon>
        <taxon>asterids</taxon>
        <taxon>Ericales</taxon>
        <taxon>Theaceae</taxon>
        <taxon>Camellia</taxon>
    </lineage>
</organism>
<dbReference type="PROSITE" id="PS51375">
    <property type="entry name" value="PPR"/>
    <property type="match status" value="5"/>
</dbReference>
<dbReference type="InterPro" id="IPR002885">
    <property type="entry name" value="PPR_rpt"/>
</dbReference>
<dbReference type="InterPro" id="IPR046346">
    <property type="entry name" value="Aminoacid_DH-like_N_sf"/>
</dbReference>
<keyword evidence="5" id="KW-1185">Reference proteome</keyword>
<proteinExistence type="inferred from homology"/>
<dbReference type="Pfam" id="PF01487">
    <property type="entry name" value="DHquinase_I"/>
    <property type="match status" value="2"/>
</dbReference>
<keyword evidence="1" id="KW-0677">Repeat</keyword>
<comment type="caution">
    <text evidence="4">The sequence shown here is derived from an EMBL/GenBank/DDBJ whole genome shotgun (WGS) entry which is preliminary data.</text>
</comment>
<feature type="domain" description="Shikimate dehydrogenase substrate binding N-terminal" evidence="3">
    <location>
        <begin position="418"/>
        <end position="492"/>
    </location>
</feature>
<dbReference type="EMBL" id="SDRB02003290">
    <property type="protein sequence ID" value="THG17987.1"/>
    <property type="molecule type" value="Genomic_DNA"/>
</dbReference>
<evidence type="ECO:0000256" key="1">
    <source>
        <dbReference type="ARBA" id="ARBA00022737"/>
    </source>
</evidence>
<evidence type="ECO:0000256" key="2">
    <source>
        <dbReference type="PROSITE-ProRule" id="PRU00708"/>
    </source>
</evidence>
<dbReference type="SUPFAM" id="SSF53223">
    <property type="entry name" value="Aminoacid dehydrogenase-like, N-terminal domain"/>
    <property type="match status" value="2"/>
</dbReference>
<dbReference type="STRING" id="542762.A0A4V3WPW7"/>
<dbReference type="GO" id="GO:0004764">
    <property type="term" value="F:shikimate 3-dehydrogenase (NADP+) activity"/>
    <property type="evidence" value="ECO:0007669"/>
    <property type="project" value="InterPro"/>
</dbReference>
<feature type="repeat" description="PPR" evidence="2">
    <location>
        <begin position="773"/>
        <end position="807"/>
    </location>
</feature>
<dbReference type="PANTHER" id="PTHR21089">
    <property type="entry name" value="SHIKIMATE DEHYDROGENASE"/>
    <property type="match status" value="1"/>
</dbReference>
<dbReference type="HAMAP" id="MF_00222">
    <property type="entry name" value="Shikimate_DH_AroE"/>
    <property type="match status" value="1"/>
</dbReference>
<dbReference type="FunFam" id="3.20.20.70:FF:000142">
    <property type="entry name" value="bifunctional 3-dehydroquinate dehydratase/shikimate dehydrogenase, chloroplastic"/>
    <property type="match status" value="1"/>
</dbReference>
<accession>A0A4V3WPW7</accession>
<dbReference type="PANTHER" id="PTHR21089:SF1">
    <property type="entry name" value="BIFUNCTIONAL 3-DEHYDROQUINATE DEHYDRATASE_SHIKIMATE DEHYDROGENASE, CHLOROPLASTIC"/>
    <property type="match status" value="1"/>
</dbReference>
<dbReference type="InterPro" id="IPR013708">
    <property type="entry name" value="Shikimate_DH-bd_N"/>
</dbReference>
<dbReference type="SUPFAM" id="SSF51569">
    <property type="entry name" value="Aldolase"/>
    <property type="match status" value="2"/>
</dbReference>
<feature type="repeat" description="PPR" evidence="2">
    <location>
        <begin position="905"/>
        <end position="939"/>
    </location>
</feature>
<feature type="repeat" description="PPR" evidence="2">
    <location>
        <begin position="1277"/>
        <end position="1311"/>
    </location>
</feature>
<dbReference type="SUPFAM" id="SSF51735">
    <property type="entry name" value="NAD(P)-binding Rossmann-fold domains"/>
    <property type="match status" value="1"/>
</dbReference>
<dbReference type="Gene3D" id="3.20.20.70">
    <property type="entry name" value="Aldolase class I"/>
    <property type="match status" value="2"/>
</dbReference>
<dbReference type="NCBIfam" id="TIGR00756">
    <property type="entry name" value="PPR"/>
    <property type="match status" value="4"/>
</dbReference>
<dbReference type="GO" id="GO:0009423">
    <property type="term" value="P:chorismate biosynthetic process"/>
    <property type="evidence" value="ECO:0007669"/>
    <property type="project" value="TreeGrafter"/>
</dbReference>
<dbReference type="Pfam" id="PF20431">
    <property type="entry name" value="E_motif"/>
    <property type="match status" value="1"/>
</dbReference>